<dbReference type="SUPFAM" id="SSF48371">
    <property type="entry name" value="ARM repeat"/>
    <property type="match status" value="1"/>
</dbReference>
<protein>
    <recommendedName>
        <fullName evidence="3">HEAT repeat domain-containing protein</fullName>
    </recommendedName>
</protein>
<gene>
    <name evidence="1" type="ORF">OG814_13385</name>
</gene>
<proteinExistence type="predicted"/>
<evidence type="ECO:0000313" key="2">
    <source>
        <dbReference type="Proteomes" id="UP001622594"/>
    </source>
</evidence>
<organism evidence="1 2">
    <name type="scientific">Streptomyces zaomyceticus</name>
    <dbReference type="NCBI Taxonomy" id="68286"/>
    <lineage>
        <taxon>Bacteria</taxon>
        <taxon>Bacillati</taxon>
        <taxon>Actinomycetota</taxon>
        <taxon>Actinomycetes</taxon>
        <taxon>Kitasatosporales</taxon>
        <taxon>Streptomycetaceae</taxon>
        <taxon>Streptomyces</taxon>
    </lineage>
</organism>
<sequence length="253" mass="28353">MLPQEATEPLDPAELLARTAWSTLDHAYDTAEDVPQILLDLVDADPRVRSKALSRLHHVVHHQNTLYTATAPAAMYVAGILGDARTLETVEKEPHAFPGPMRAELLGWLDSVADAADDETAATMRRFGFPPEEYPPFVETCRIRPQLFHAVSAFLEDPDMDVRAAAISACIPLLDDPRLIHHRDTLVPLLRNVLAANALWQYRERAVDALASWGQDTTGLEVRQERDTFCDAERRPQAWTAEAQEWDDADLPF</sequence>
<accession>A0ABZ1LNP7</accession>
<dbReference type="RefSeq" id="WP_327166597.1">
    <property type="nucleotide sequence ID" value="NZ_CP108188.1"/>
</dbReference>
<dbReference type="InterPro" id="IPR016024">
    <property type="entry name" value="ARM-type_fold"/>
</dbReference>
<evidence type="ECO:0008006" key="3">
    <source>
        <dbReference type="Google" id="ProtNLM"/>
    </source>
</evidence>
<dbReference type="EMBL" id="CP108188">
    <property type="protein sequence ID" value="WTR75399.1"/>
    <property type="molecule type" value="Genomic_DNA"/>
</dbReference>
<dbReference type="Proteomes" id="UP001622594">
    <property type="component" value="Chromosome"/>
</dbReference>
<name>A0ABZ1LNP7_9ACTN</name>
<dbReference type="InterPro" id="IPR011989">
    <property type="entry name" value="ARM-like"/>
</dbReference>
<evidence type="ECO:0000313" key="1">
    <source>
        <dbReference type="EMBL" id="WTR75399.1"/>
    </source>
</evidence>
<keyword evidence="2" id="KW-1185">Reference proteome</keyword>
<dbReference type="Gene3D" id="1.25.10.10">
    <property type="entry name" value="Leucine-rich Repeat Variant"/>
    <property type="match status" value="1"/>
</dbReference>
<reference evidence="1 2" key="1">
    <citation type="submission" date="2022-10" db="EMBL/GenBank/DDBJ databases">
        <title>The complete genomes of actinobacterial strains from the NBC collection.</title>
        <authorList>
            <person name="Joergensen T.S."/>
            <person name="Alvarez Arevalo M."/>
            <person name="Sterndorff E.B."/>
            <person name="Faurdal D."/>
            <person name="Vuksanovic O."/>
            <person name="Mourched A.-S."/>
            <person name="Charusanti P."/>
            <person name="Shaw S."/>
            <person name="Blin K."/>
            <person name="Weber T."/>
        </authorList>
    </citation>
    <scope>NUCLEOTIDE SEQUENCE [LARGE SCALE GENOMIC DNA]</scope>
    <source>
        <strain evidence="1 2">NBC_00123</strain>
    </source>
</reference>